<keyword evidence="3" id="KW-1185">Reference proteome</keyword>
<protein>
    <recommendedName>
        <fullName evidence="4">BZIP domain-containing protein</fullName>
    </recommendedName>
</protein>
<evidence type="ECO:0000313" key="3">
    <source>
        <dbReference type="Proteomes" id="UP000800235"/>
    </source>
</evidence>
<name>A0A9P4NVR9_9PEZI</name>
<organism evidence="2 3">
    <name type="scientific">Tothia fuscella</name>
    <dbReference type="NCBI Taxonomy" id="1048955"/>
    <lineage>
        <taxon>Eukaryota</taxon>
        <taxon>Fungi</taxon>
        <taxon>Dikarya</taxon>
        <taxon>Ascomycota</taxon>
        <taxon>Pezizomycotina</taxon>
        <taxon>Dothideomycetes</taxon>
        <taxon>Pleosporomycetidae</taxon>
        <taxon>Venturiales</taxon>
        <taxon>Cylindrosympodiaceae</taxon>
        <taxon>Tothia</taxon>
    </lineage>
</organism>
<gene>
    <name evidence="2" type="ORF">EJ08DRAFT_585201</name>
</gene>
<evidence type="ECO:0000313" key="2">
    <source>
        <dbReference type="EMBL" id="KAF2432585.1"/>
    </source>
</evidence>
<feature type="region of interest" description="Disordered" evidence="1">
    <location>
        <begin position="1"/>
        <end position="23"/>
    </location>
</feature>
<dbReference type="SUPFAM" id="SSF57959">
    <property type="entry name" value="Leucine zipper domain"/>
    <property type="match status" value="1"/>
</dbReference>
<dbReference type="GO" id="GO:0003700">
    <property type="term" value="F:DNA-binding transcription factor activity"/>
    <property type="evidence" value="ECO:0007669"/>
    <property type="project" value="InterPro"/>
</dbReference>
<dbReference type="InterPro" id="IPR046347">
    <property type="entry name" value="bZIP_sf"/>
</dbReference>
<accession>A0A9P4NVR9</accession>
<proteinExistence type="predicted"/>
<evidence type="ECO:0000256" key="1">
    <source>
        <dbReference type="SAM" id="MobiDB-lite"/>
    </source>
</evidence>
<dbReference type="OrthoDB" id="4505928at2759"/>
<dbReference type="EMBL" id="MU007025">
    <property type="protein sequence ID" value="KAF2432585.1"/>
    <property type="molecule type" value="Genomic_DNA"/>
</dbReference>
<sequence>MLIPPEQKANLARIRDNQRRSRARRKEYLQELETKYRQCEQIGVEASSEMQVAARKVLEENRKLRTLLKSKGMS</sequence>
<reference evidence="2" key="1">
    <citation type="journal article" date="2020" name="Stud. Mycol.">
        <title>101 Dothideomycetes genomes: a test case for predicting lifestyles and emergence of pathogens.</title>
        <authorList>
            <person name="Haridas S."/>
            <person name="Albert R."/>
            <person name="Binder M."/>
            <person name="Bloem J."/>
            <person name="Labutti K."/>
            <person name="Salamov A."/>
            <person name="Andreopoulos B."/>
            <person name="Baker S."/>
            <person name="Barry K."/>
            <person name="Bills G."/>
            <person name="Bluhm B."/>
            <person name="Cannon C."/>
            <person name="Castanera R."/>
            <person name="Culley D."/>
            <person name="Daum C."/>
            <person name="Ezra D."/>
            <person name="Gonzalez J."/>
            <person name="Henrissat B."/>
            <person name="Kuo A."/>
            <person name="Liang C."/>
            <person name="Lipzen A."/>
            <person name="Lutzoni F."/>
            <person name="Magnuson J."/>
            <person name="Mondo S."/>
            <person name="Nolan M."/>
            <person name="Ohm R."/>
            <person name="Pangilinan J."/>
            <person name="Park H.-J."/>
            <person name="Ramirez L."/>
            <person name="Alfaro M."/>
            <person name="Sun H."/>
            <person name="Tritt A."/>
            <person name="Yoshinaga Y."/>
            <person name="Zwiers L.-H."/>
            <person name="Turgeon B."/>
            <person name="Goodwin S."/>
            <person name="Spatafora J."/>
            <person name="Crous P."/>
            <person name="Grigoriev I."/>
        </authorList>
    </citation>
    <scope>NUCLEOTIDE SEQUENCE</scope>
    <source>
        <strain evidence="2">CBS 130266</strain>
    </source>
</reference>
<comment type="caution">
    <text evidence="2">The sequence shown here is derived from an EMBL/GenBank/DDBJ whole genome shotgun (WGS) entry which is preliminary data.</text>
</comment>
<dbReference type="Proteomes" id="UP000800235">
    <property type="component" value="Unassembled WGS sequence"/>
</dbReference>
<feature type="non-terminal residue" evidence="2">
    <location>
        <position position="74"/>
    </location>
</feature>
<dbReference type="PANTHER" id="PTHR42070">
    <property type="entry name" value="FILAMENT ASSOCIATED PROTEIN, PUTATIVE (AFU_ORTHOLOGUE AFUA_8G06630)-RELATED"/>
    <property type="match status" value="1"/>
</dbReference>
<dbReference type="PANTHER" id="PTHR42070:SF1">
    <property type="entry name" value="FILAMENT ASSOCIATED PROTEIN, PUTATIVE (AFU_ORTHOLOGUE AFUA_8G06630)-RELATED"/>
    <property type="match status" value="1"/>
</dbReference>
<dbReference type="AlphaFoldDB" id="A0A9P4NVR9"/>
<evidence type="ECO:0008006" key="4">
    <source>
        <dbReference type="Google" id="ProtNLM"/>
    </source>
</evidence>